<dbReference type="EMBL" id="DAANKU010000108">
    <property type="protein sequence ID" value="HAD0285686.1"/>
    <property type="molecule type" value="Genomic_DNA"/>
</dbReference>
<feature type="domain" description="N-acetyltransferase" evidence="3">
    <location>
        <begin position="2"/>
        <end position="157"/>
    </location>
</feature>
<dbReference type="InterPro" id="IPR016181">
    <property type="entry name" value="Acyl_CoA_acyltransferase"/>
</dbReference>
<evidence type="ECO:0000313" key="4">
    <source>
        <dbReference type="EMBL" id="HAD0285686.1"/>
    </source>
</evidence>
<accession>A0A708D946</accession>
<reference evidence="4" key="1">
    <citation type="journal article" date="2018" name="Genome Biol.">
        <title>SKESA: strategic k-mer extension for scrupulous assemblies.</title>
        <authorList>
            <person name="Souvorov A."/>
            <person name="Agarwala R."/>
            <person name="Lipman D.J."/>
        </authorList>
    </citation>
    <scope>NUCLEOTIDE SEQUENCE</scope>
    <source>
        <strain evidence="4">M2815013</strain>
    </source>
</reference>
<dbReference type="GO" id="GO:0016747">
    <property type="term" value="F:acyltransferase activity, transferring groups other than amino-acyl groups"/>
    <property type="evidence" value="ECO:0007669"/>
    <property type="project" value="InterPro"/>
</dbReference>
<dbReference type="PANTHER" id="PTHR43800">
    <property type="entry name" value="PEPTIDYL-LYSINE N-ACETYLTRANSFERASE YJAB"/>
    <property type="match status" value="1"/>
</dbReference>
<evidence type="ECO:0000256" key="1">
    <source>
        <dbReference type="ARBA" id="ARBA00022679"/>
    </source>
</evidence>
<dbReference type="PROSITE" id="PS51186">
    <property type="entry name" value="GNAT"/>
    <property type="match status" value="1"/>
</dbReference>
<protein>
    <submittedName>
        <fullName evidence="4">GNAT family N-acetyltransferase</fullName>
    </submittedName>
</protein>
<sequence>MVRIEKASREDFPSIQAVELASFLTLQDAGGISGEATASSTEELEHYLKDELLFAAFDEKNQVVGFAGATVSDDSLHLGEIDVHPALQKRGIGRLLLTSVVSEGKKRNLYRVTLTTDRFVPFNAPFYASCGFSILEADECSQRLKDILESEKECGFDPLRRVAMQFVY</sequence>
<evidence type="ECO:0000256" key="2">
    <source>
        <dbReference type="ARBA" id="ARBA00023315"/>
    </source>
</evidence>
<dbReference type="PANTHER" id="PTHR43800:SF1">
    <property type="entry name" value="PEPTIDYL-LYSINE N-ACETYLTRANSFERASE YJAB"/>
    <property type="match status" value="1"/>
</dbReference>
<dbReference type="Gene3D" id="3.40.630.30">
    <property type="match status" value="1"/>
</dbReference>
<proteinExistence type="predicted"/>
<dbReference type="CDD" id="cd04301">
    <property type="entry name" value="NAT_SF"/>
    <property type="match status" value="1"/>
</dbReference>
<organism evidence="4">
    <name type="scientific">Salmonella typhimurium</name>
    <dbReference type="NCBI Taxonomy" id="90371"/>
    <lineage>
        <taxon>Bacteria</taxon>
        <taxon>Pseudomonadati</taxon>
        <taxon>Pseudomonadota</taxon>
        <taxon>Gammaproteobacteria</taxon>
        <taxon>Enterobacterales</taxon>
        <taxon>Enterobacteriaceae</taxon>
        <taxon>Salmonella</taxon>
    </lineage>
</organism>
<reference evidence="4" key="2">
    <citation type="submission" date="2019-08" db="EMBL/GenBank/DDBJ databases">
        <authorList>
            <consortium name="NCBI Pathogen Detection Project"/>
        </authorList>
    </citation>
    <scope>NUCLEOTIDE SEQUENCE</scope>
    <source>
        <strain evidence="4">M2815013</strain>
    </source>
</reference>
<name>A0A708D946_SALTM</name>
<dbReference type="SUPFAM" id="SSF55729">
    <property type="entry name" value="Acyl-CoA N-acyltransferases (Nat)"/>
    <property type="match status" value="1"/>
</dbReference>
<keyword evidence="2" id="KW-0012">Acyltransferase</keyword>
<keyword evidence="1 4" id="KW-0808">Transferase</keyword>
<dbReference type="InterPro" id="IPR000182">
    <property type="entry name" value="GNAT_dom"/>
</dbReference>
<comment type="caution">
    <text evidence="4">The sequence shown here is derived from an EMBL/GenBank/DDBJ whole genome shotgun (WGS) entry which is preliminary data.</text>
</comment>
<gene>
    <name evidence="4" type="ORF">G0M33_23590</name>
</gene>
<evidence type="ECO:0000259" key="3">
    <source>
        <dbReference type="PROSITE" id="PS51186"/>
    </source>
</evidence>
<dbReference type="Pfam" id="PF00583">
    <property type="entry name" value="Acetyltransf_1"/>
    <property type="match status" value="1"/>
</dbReference>
<dbReference type="AlphaFoldDB" id="A0A708D946"/>